<gene>
    <name evidence="2" type="ORF">SDC9_75992</name>
</gene>
<evidence type="ECO:0000313" key="2">
    <source>
        <dbReference type="EMBL" id="MPM29452.1"/>
    </source>
</evidence>
<feature type="domain" description="HMA" evidence="1">
    <location>
        <begin position="1"/>
        <end position="69"/>
    </location>
</feature>
<accession>A0A644YLE1</accession>
<comment type="caution">
    <text evidence="2">The sequence shown here is derived from an EMBL/GenBank/DDBJ whole genome shotgun (WGS) entry which is preliminary data.</text>
</comment>
<dbReference type="InterPro" id="IPR036163">
    <property type="entry name" value="HMA_dom_sf"/>
</dbReference>
<dbReference type="PROSITE" id="PS50846">
    <property type="entry name" value="HMA_2"/>
    <property type="match status" value="1"/>
</dbReference>
<proteinExistence type="predicted"/>
<dbReference type="SUPFAM" id="SSF55008">
    <property type="entry name" value="HMA, heavy metal-associated domain"/>
    <property type="match status" value="1"/>
</dbReference>
<protein>
    <recommendedName>
        <fullName evidence="1">HMA domain-containing protein</fullName>
    </recommendedName>
</protein>
<dbReference type="CDD" id="cd00371">
    <property type="entry name" value="HMA"/>
    <property type="match status" value="1"/>
</dbReference>
<dbReference type="EMBL" id="VSSQ01005514">
    <property type="protein sequence ID" value="MPM29452.1"/>
    <property type="molecule type" value="Genomic_DNA"/>
</dbReference>
<reference evidence="2" key="1">
    <citation type="submission" date="2019-08" db="EMBL/GenBank/DDBJ databases">
        <authorList>
            <person name="Kucharzyk K."/>
            <person name="Murdoch R.W."/>
            <person name="Higgins S."/>
            <person name="Loffler F."/>
        </authorList>
    </citation>
    <scope>NUCLEOTIDE SEQUENCE</scope>
</reference>
<dbReference type="Gene3D" id="3.30.70.100">
    <property type="match status" value="1"/>
</dbReference>
<dbReference type="Pfam" id="PF00403">
    <property type="entry name" value="HMA"/>
    <property type="match status" value="1"/>
</dbReference>
<sequence>MKKTFKLTDLDCANCASKMETAINKIDGVNKATVSFMTQKLTIDAEYDKFDSILNEAIMTVSKIEPDCKINIK</sequence>
<name>A0A644YLE1_9ZZZZ</name>
<evidence type="ECO:0000259" key="1">
    <source>
        <dbReference type="PROSITE" id="PS50846"/>
    </source>
</evidence>
<dbReference type="InterPro" id="IPR006121">
    <property type="entry name" value="HMA_dom"/>
</dbReference>
<dbReference type="AlphaFoldDB" id="A0A644YLE1"/>
<dbReference type="GO" id="GO:0046872">
    <property type="term" value="F:metal ion binding"/>
    <property type="evidence" value="ECO:0007669"/>
    <property type="project" value="InterPro"/>
</dbReference>
<organism evidence="2">
    <name type="scientific">bioreactor metagenome</name>
    <dbReference type="NCBI Taxonomy" id="1076179"/>
    <lineage>
        <taxon>unclassified sequences</taxon>
        <taxon>metagenomes</taxon>
        <taxon>ecological metagenomes</taxon>
    </lineage>
</organism>